<protein>
    <submittedName>
        <fullName evidence="1">Uncharacterized protein</fullName>
    </submittedName>
</protein>
<name>A0A2P2NNM4_RHIMU</name>
<proteinExistence type="predicted"/>
<evidence type="ECO:0000313" key="1">
    <source>
        <dbReference type="EMBL" id="MBX43990.1"/>
    </source>
</evidence>
<accession>A0A2P2NNM4</accession>
<reference evidence="1" key="1">
    <citation type="submission" date="2018-02" db="EMBL/GenBank/DDBJ databases">
        <title>Rhizophora mucronata_Transcriptome.</title>
        <authorList>
            <person name="Meera S.P."/>
            <person name="Sreeshan A."/>
            <person name="Augustine A."/>
        </authorList>
    </citation>
    <scope>NUCLEOTIDE SEQUENCE</scope>
    <source>
        <tissue evidence="1">Leaf</tissue>
    </source>
</reference>
<dbReference type="AlphaFoldDB" id="A0A2P2NNM4"/>
<dbReference type="EMBL" id="GGEC01063506">
    <property type="protein sequence ID" value="MBX43990.1"/>
    <property type="molecule type" value="Transcribed_RNA"/>
</dbReference>
<organism evidence="1">
    <name type="scientific">Rhizophora mucronata</name>
    <name type="common">Asiatic mangrove</name>
    <dbReference type="NCBI Taxonomy" id="61149"/>
    <lineage>
        <taxon>Eukaryota</taxon>
        <taxon>Viridiplantae</taxon>
        <taxon>Streptophyta</taxon>
        <taxon>Embryophyta</taxon>
        <taxon>Tracheophyta</taxon>
        <taxon>Spermatophyta</taxon>
        <taxon>Magnoliopsida</taxon>
        <taxon>eudicotyledons</taxon>
        <taxon>Gunneridae</taxon>
        <taxon>Pentapetalae</taxon>
        <taxon>rosids</taxon>
        <taxon>fabids</taxon>
        <taxon>Malpighiales</taxon>
        <taxon>Rhizophoraceae</taxon>
        <taxon>Rhizophora</taxon>
    </lineage>
</organism>
<sequence>MLQNGLFTNMKKRENQGQEALFVFCIH</sequence>